<keyword evidence="5" id="KW-1185">Reference proteome</keyword>
<organism evidence="4 5">
    <name type="scientific">Agrococcus baldri</name>
    <dbReference type="NCBI Taxonomy" id="153730"/>
    <lineage>
        <taxon>Bacteria</taxon>
        <taxon>Bacillati</taxon>
        <taxon>Actinomycetota</taxon>
        <taxon>Actinomycetes</taxon>
        <taxon>Micrococcales</taxon>
        <taxon>Microbacteriaceae</taxon>
        <taxon>Agrococcus</taxon>
    </lineage>
</organism>
<keyword evidence="2" id="KW-1133">Transmembrane helix</keyword>
<dbReference type="RefSeq" id="WP_318279027.1">
    <property type="nucleotide sequence ID" value="NZ_BJUU01000002.1"/>
</dbReference>
<name>A0AA87RGB2_9MICO</name>
<feature type="domain" description="MaoC-like" evidence="3">
    <location>
        <begin position="19"/>
        <end position="129"/>
    </location>
</feature>
<dbReference type="Proteomes" id="UP000321749">
    <property type="component" value="Unassembled WGS sequence"/>
</dbReference>
<evidence type="ECO:0000313" key="5">
    <source>
        <dbReference type="Proteomes" id="UP000321749"/>
    </source>
</evidence>
<comment type="caution">
    <text evidence="4">The sequence shown here is derived from an EMBL/GenBank/DDBJ whole genome shotgun (WGS) entry which is preliminary data.</text>
</comment>
<sequence>MLSQEWTDPVSRRFEDFSVGDVVRTRGRTVDIGDFTTFSGLTGDHYPLHTDQQFAEGTPFGRRIAHGPLTFALAVGLVGMSGFYGDAVVALLGVDGLRAKKPVFDGDTIRVVATVIEMKKNDSGRSGSVKLGYSVLNQREEEVMYFEQNNLARCREEDSE</sequence>
<reference evidence="4 5" key="1">
    <citation type="submission" date="2019-07" db="EMBL/GenBank/DDBJ databases">
        <title>Whole genome shotgun sequence of Agrococcus baldri NBRC 103055.</title>
        <authorList>
            <person name="Hosoyama A."/>
            <person name="Uohara A."/>
            <person name="Ohji S."/>
            <person name="Ichikawa N."/>
        </authorList>
    </citation>
    <scope>NUCLEOTIDE SEQUENCE [LARGE SCALE GENOMIC DNA]</scope>
    <source>
        <strain evidence="4 5">NBRC 103055</strain>
    </source>
</reference>
<protein>
    <recommendedName>
        <fullName evidence="3">MaoC-like domain-containing protein</fullName>
    </recommendedName>
</protein>
<evidence type="ECO:0000256" key="2">
    <source>
        <dbReference type="SAM" id="Phobius"/>
    </source>
</evidence>
<accession>A0AA87RGB2</accession>
<keyword evidence="2" id="KW-0812">Transmembrane</keyword>
<dbReference type="InterPro" id="IPR029069">
    <property type="entry name" value="HotDog_dom_sf"/>
</dbReference>
<evidence type="ECO:0000256" key="1">
    <source>
        <dbReference type="ARBA" id="ARBA00005254"/>
    </source>
</evidence>
<dbReference type="InterPro" id="IPR002539">
    <property type="entry name" value="MaoC-like_dom"/>
</dbReference>
<dbReference type="InterPro" id="IPR052342">
    <property type="entry name" value="MCH/BMMD"/>
</dbReference>
<evidence type="ECO:0000313" key="4">
    <source>
        <dbReference type="EMBL" id="GEK79103.1"/>
    </source>
</evidence>
<dbReference type="SUPFAM" id="SSF54637">
    <property type="entry name" value="Thioesterase/thiol ester dehydrase-isomerase"/>
    <property type="match status" value="1"/>
</dbReference>
<proteinExistence type="inferred from homology"/>
<dbReference type="AlphaFoldDB" id="A0AA87RGB2"/>
<evidence type="ECO:0000259" key="3">
    <source>
        <dbReference type="Pfam" id="PF01575"/>
    </source>
</evidence>
<dbReference type="Gene3D" id="3.10.129.10">
    <property type="entry name" value="Hotdog Thioesterase"/>
    <property type="match status" value="1"/>
</dbReference>
<feature type="transmembrane region" description="Helical" evidence="2">
    <location>
        <begin position="69"/>
        <end position="94"/>
    </location>
</feature>
<dbReference type="PANTHER" id="PTHR43664:SF1">
    <property type="entry name" value="BETA-METHYLMALYL-COA DEHYDRATASE"/>
    <property type="match status" value="1"/>
</dbReference>
<dbReference type="EMBL" id="BJUU01000002">
    <property type="protein sequence ID" value="GEK79103.1"/>
    <property type="molecule type" value="Genomic_DNA"/>
</dbReference>
<dbReference type="PANTHER" id="PTHR43664">
    <property type="entry name" value="MONOAMINE OXIDASE-RELATED"/>
    <property type="match status" value="1"/>
</dbReference>
<gene>
    <name evidence="4" type="ORF">ABA31_04540</name>
</gene>
<comment type="similarity">
    <text evidence="1">Belongs to the enoyl-CoA hydratase/isomerase family.</text>
</comment>
<keyword evidence="2" id="KW-0472">Membrane</keyword>
<dbReference type="Pfam" id="PF01575">
    <property type="entry name" value="MaoC_dehydratas"/>
    <property type="match status" value="1"/>
</dbReference>